<evidence type="ECO:0008006" key="4">
    <source>
        <dbReference type="Google" id="ProtNLM"/>
    </source>
</evidence>
<dbReference type="AlphaFoldDB" id="A0ABD2L8Y8"/>
<feature type="region of interest" description="Disordered" evidence="1">
    <location>
        <begin position="28"/>
        <end position="58"/>
    </location>
</feature>
<evidence type="ECO:0000313" key="2">
    <source>
        <dbReference type="EMBL" id="KAL3111521.1"/>
    </source>
</evidence>
<dbReference type="EMBL" id="JBICBT010000504">
    <property type="protein sequence ID" value="KAL3111521.1"/>
    <property type="molecule type" value="Genomic_DNA"/>
</dbReference>
<organism evidence="2 3">
    <name type="scientific">Heterodera trifolii</name>
    <dbReference type="NCBI Taxonomy" id="157864"/>
    <lineage>
        <taxon>Eukaryota</taxon>
        <taxon>Metazoa</taxon>
        <taxon>Ecdysozoa</taxon>
        <taxon>Nematoda</taxon>
        <taxon>Chromadorea</taxon>
        <taxon>Rhabditida</taxon>
        <taxon>Tylenchina</taxon>
        <taxon>Tylenchomorpha</taxon>
        <taxon>Tylenchoidea</taxon>
        <taxon>Heteroderidae</taxon>
        <taxon>Heteroderinae</taxon>
        <taxon>Heterodera</taxon>
    </lineage>
</organism>
<gene>
    <name evidence="2" type="ORF">niasHT_017440</name>
</gene>
<sequence>MHIKRVLIDDDLEGDDLEQYLSLYMENNEEMEQHQQQRKHNDKELVSESAAAAAVVEPSGPHSNIAAAAVEPSVPHSNPSAASVLSKETTAILNESSSEFGRLNIDESAVSDADISLSPSLIPSVNIEQIAPGGASSSSSSSAATVEQFAPGADASVVAALAEIRFLPNNNNIIDFQGHTYLYDKRLSRRPHPSLPNSGERLYNCRREKCRKDAKGKCRAQIALYWDEDKIKRGPTAHKK</sequence>
<proteinExistence type="predicted"/>
<accession>A0ABD2L8Y8</accession>
<reference evidence="2 3" key="1">
    <citation type="submission" date="2024-10" db="EMBL/GenBank/DDBJ databases">
        <authorList>
            <person name="Kim D."/>
        </authorList>
    </citation>
    <scope>NUCLEOTIDE SEQUENCE [LARGE SCALE GENOMIC DNA]</scope>
    <source>
        <strain evidence="2">BH-2024</strain>
    </source>
</reference>
<protein>
    <recommendedName>
        <fullName evidence="4">FLYWCH-type domain-containing protein</fullName>
    </recommendedName>
</protein>
<comment type="caution">
    <text evidence="2">The sequence shown here is derived from an EMBL/GenBank/DDBJ whole genome shotgun (WGS) entry which is preliminary data.</text>
</comment>
<feature type="compositionally biased region" description="Basic and acidic residues" evidence="1">
    <location>
        <begin position="31"/>
        <end position="46"/>
    </location>
</feature>
<evidence type="ECO:0000313" key="3">
    <source>
        <dbReference type="Proteomes" id="UP001620626"/>
    </source>
</evidence>
<feature type="compositionally biased region" description="Low complexity" evidence="1">
    <location>
        <begin position="47"/>
        <end position="57"/>
    </location>
</feature>
<dbReference type="Proteomes" id="UP001620626">
    <property type="component" value="Unassembled WGS sequence"/>
</dbReference>
<evidence type="ECO:0000256" key="1">
    <source>
        <dbReference type="SAM" id="MobiDB-lite"/>
    </source>
</evidence>
<name>A0ABD2L8Y8_9BILA</name>
<keyword evidence="3" id="KW-1185">Reference proteome</keyword>